<feature type="region of interest" description="Disordered" evidence="1">
    <location>
        <begin position="238"/>
        <end position="278"/>
    </location>
</feature>
<feature type="transmembrane region" description="Helical" evidence="2">
    <location>
        <begin position="148"/>
        <end position="170"/>
    </location>
</feature>
<comment type="caution">
    <text evidence="3">The sequence shown here is derived from an EMBL/GenBank/DDBJ whole genome shotgun (WGS) entry which is preliminary data.</text>
</comment>
<sequence length="301" mass="31493">MPSSSLSSEIPVATLSPCASTCVNAASSACSGCDICADANFQTRMFSCIQGECQAAELADAHLYMAVRCGTTASPPGQVTATTPFLPSNSNADIIIQTTSGNTTSQTASSSAASTPSSSAGTSTTATSSRAPAQTSQTTVHRNSPRTAAIAASVVAAIVVFTLAIVLVRLRRRKLRIRERRTPDQFLDSHKHTVQKRPTEKGTVPLSAESAATEVNSQFQSNLPSAPTMLDDTETQQTIYSPRGDPDNAPFTAEESTATSSEPPLEAQAPHGEEPMTLRMRRLEAQVAALLAESSPPSYSG</sequence>
<feature type="region of interest" description="Disordered" evidence="1">
    <location>
        <begin position="101"/>
        <end position="144"/>
    </location>
</feature>
<evidence type="ECO:0000256" key="2">
    <source>
        <dbReference type="SAM" id="Phobius"/>
    </source>
</evidence>
<evidence type="ECO:0000256" key="1">
    <source>
        <dbReference type="SAM" id="MobiDB-lite"/>
    </source>
</evidence>
<dbReference type="EMBL" id="JACAZH010000012">
    <property type="protein sequence ID" value="KAF7353398.1"/>
    <property type="molecule type" value="Genomic_DNA"/>
</dbReference>
<protein>
    <recommendedName>
        <fullName evidence="5">Extracellular membrane protein CFEM domain-containing protein</fullName>
    </recommendedName>
</protein>
<keyword evidence="2" id="KW-1133">Transmembrane helix</keyword>
<keyword evidence="4" id="KW-1185">Reference proteome</keyword>
<organism evidence="3 4">
    <name type="scientific">Mycena sanguinolenta</name>
    <dbReference type="NCBI Taxonomy" id="230812"/>
    <lineage>
        <taxon>Eukaryota</taxon>
        <taxon>Fungi</taxon>
        <taxon>Dikarya</taxon>
        <taxon>Basidiomycota</taxon>
        <taxon>Agaricomycotina</taxon>
        <taxon>Agaricomycetes</taxon>
        <taxon>Agaricomycetidae</taxon>
        <taxon>Agaricales</taxon>
        <taxon>Marasmiineae</taxon>
        <taxon>Mycenaceae</taxon>
        <taxon>Mycena</taxon>
    </lineage>
</organism>
<proteinExistence type="predicted"/>
<dbReference type="AlphaFoldDB" id="A0A8H7CZR2"/>
<reference evidence="3" key="1">
    <citation type="submission" date="2020-05" db="EMBL/GenBank/DDBJ databases">
        <title>Mycena genomes resolve the evolution of fungal bioluminescence.</title>
        <authorList>
            <person name="Tsai I.J."/>
        </authorList>
    </citation>
    <scope>NUCLEOTIDE SEQUENCE</scope>
    <source>
        <strain evidence="3">160909Yilan</strain>
    </source>
</reference>
<dbReference type="OrthoDB" id="3064800at2759"/>
<evidence type="ECO:0008006" key="5">
    <source>
        <dbReference type="Google" id="ProtNLM"/>
    </source>
</evidence>
<evidence type="ECO:0000313" key="3">
    <source>
        <dbReference type="EMBL" id="KAF7353398.1"/>
    </source>
</evidence>
<name>A0A8H7CZR2_9AGAR</name>
<dbReference type="Proteomes" id="UP000623467">
    <property type="component" value="Unassembled WGS sequence"/>
</dbReference>
<evidence type="ECO:0000313" key="4">
    <source>
        <dbReference type="Proteomes" id="UP000623467"/>
    </source>
</evidence>
<keyword evidence="2" id="KW-0472">Membrane</keyword>
<feature type="compositionally biased region" description="Low complexity" evidence="1">
    <location>
        <begin position="101"/>
        <end position="139"/>
    </location>
</feature>
<keyword evidence="2" id="KW-0812">Transmembrane</keyword>
<accession>A0A8H7CZR2</accession>
<gene>
    <name evidence="3" type="ORF">MSAN_01528800</name>
</gene>